<protein>
    <submittedName>
        <fullName evidence="9">O-antigen polymerase</fullName>
        <ecNumber evidence="9">2.4.1.-</ecNumber>
    </submittedName>
</protein>
<keyword evidence="9" id="KW-0808">Transferase</keyword>
<keyword evidence="9" id="KW-0328">Glycosyltransferase</keyword>
<dbReference type="RefSeq" id="WP_309825815.1">
    <property type="nucleotide sequence ID" value="NZ_JAVIZX010000001.1"/>
</dbReference>
<dbReference type="InterPro" id="IPR031726">
    <property type="entry name" value="PglL_A"/>
</dbReference>
<feature type="domain" description="Protein glycosylation ligase" evidence="8">
    <location>
        <begin position="112"/>
        <end position="134"/>
    </location>
</feature>
<proteinExistence type="predicted"/>
<dbReference type="InterPro" id="IPR007016">
    <property type="entry name" value="O-antigen_ligase-rel_domated"/>
</dbReference>
<evidence type="ECO:0000256" key="5">
    <source>
        <dbReference type="SAM" id="Phobius"/>
    </source>
</evidence>
<feature type="transmembrane region" description="Helical" evidence="5">
    <location>
        <begin position="344"/>
        <end position="365"/>
    </location>
</feature>
<dbReference type="EMBL" id="JAVIZX010000001">
    <property type="protein sequence ID" value="MDR6212810.1"/>
    <property type="molecule type" value="Genomic_DNA"/>
</dbReference>
<gene>
    <name evidence="9" type="ORF">QE399_000499</name>
</gene>
<evidence type="ECO:0000256" key="4">
    <source>
        <dbReference type="ARBA" id="ARBA00023136"/>
    </source>
</evidence>
<dbReference type="Proteomes" id="UP001267710">
    <property type="component" value="Unassembled WGS sequence"/>
</dbReference>
<dbReference type="InterPro" id="IPR021797">
    <property type="entry name" value="Wzy_C_2"/>
</dbReference>
<dbReference type="Pfam" id="PF11846">
    <property type="entry name" value="Wzy_C_2"/>
    <property type="match status" value="1"/>
</dbReference>
<feature type="transmembrane region" description="Helical" evidence="5">
    <location>
        <begin position="385"/>
        <end position="409"/>
    </location>
</feature>
<accession>A0ABU1I6X0</accession>
<evidence type="ECO:0000313" key="10">
    <source>
        <dbReference type="Proteomes" id="UP001267710"/>
    </source>
</evidence>
<organism evidence="9 10">
    <name type="scientific">Paracidovorax wautersii</name>
    <dbReference type="NCBI Taxonomy" id="1177982"/>
    <lineage>
        <taxon>Bacteria</taxon>
        <taxon>Pseudomonadati</taxon>
        <taxon>Pseudomonadota</taxon>
        <taxon>Betaproteobacteria</taxon>
        <taxon>Burkholderiales</taxon>
        <taxon>Comamonadaceae</taxon>
        <taxon>Paracidovorax</taxon>
    </lineage>
</organism>
<keyword evidence="10" id="KW-1185">Reference proteome</keyword>
<feature type="transmembrane region" description="Helical" evidence="5">
    <location>
        <begin position="71"/>
        <end position="92"/>
    </location>
</feature>
<evidence type="ECO:0000259" key="8">
    <source>
        <dbReference type="Pfam" id="PF15864"/>
    </source>
</evidence>
<keyword evidence="2 5" id="KW-0812">Transmembrane</keyword>
<dbReference type="PANTHER" id="PTHR37422:SF21">
    <property type="entry name" value="EXOQ-LIKE PROTEIN"/>
    <property type="match status" value="1"/>
</dbReference>
<comment type="subcellular location">
    <subcellularLocation>
        <location evidence="1">Membrane</location>
        <topology evidence="1">Multi-pass membrane protein</topology>
    </subcellularLocation>
</comment>
<feature type="transmembrane region" description="Helical" evidence="5">
    <location>
        <begin position="161"/>
        <end position="179"/>
    </location>
</feature>
<feature type="transmembrane region" description="Helical" evidence="5">
    <location>
        <begin position="185"/>
        <end position="203"/>
    </location>
</feature>
<evidence type="ECO:0000256" key="3">
    <source>
        <dbReference type="ARBA" id="ARBA00022989"/>
    </source>
</evidence>
<dbReference type="EC" id="2.4.1.-" evidence="9"/>
<feature type="transmembrane region" description="Helical" evidence="5">
    <location>
        <begin position="121"/>
        <end position="140"/>
    </location>
</feature>
<keyword evidence="4 5" id="KW-0472">Membrane</keyword>
<evidence type="ECO:0000259" key="7">
    <source>
        <dbReference type="Pfam" id="PF11846"/>
    </source>
</evidence>
<evidence type="ECO:0000256" key="1">
    <source>
        <dbReference type="ARBA" id="ARBA00004141"/>
    </source>
</evidence>
<dbReference type="PANTHER" id="PTHR37422">
    <property type="entry name" value="TEICHURONIC ACID BIOSYNTHESIS PROTEIN TUAE"/>
    <property type="match status" value="1"/>
</dbReference>
<name>A0ABU1I6X0_9BURK</name>
<sequence length="539" mass="58236">MSAFNVFASLLSVLAVALPFLFARTQAPLSNFWPLMVAGGCAWLLTALAWVRAGQGAGRGQAASSAQPAVALAAGLLLAAVVGACIGLLQFFRGDLGWAPWVYPASIGEALGNLRQRNQQATLMALGLWALVWWVGRAAACTQGQPLLPGGRVRTGRVSDWLVRLSGFLTPWALVPIAACAAATASRTGALEWGVLLVLLILWRRSMGWLPLGLAGAGVLLYLGAAWALPHLLEQWTGVAMDGLFDRLGGGERCGTRSVLWPNMLHLIAQKPWAGWGWGELDYAHYATLFPGERFCVLVDNAHNLPLHLAVELGLPVALVFCGAVLWWVLRGRPWAETDPLRQLAWGVLAVIGVHSLLEFPLWYGPFQLATGLALWVLWRPHLSALGPALRAAVAVAGLAVLAWGAWLAHDYERVSGLYRPAPQRAPQYQRDTAEQVARETTFFRDAAAFAWVTTTPVTAANAATLYPAARRLLHYSPEPRIIEAVLASTRLLGLVDEEAFHAERYRIAYPRDYAAWARSAAAPSGPPASPQKRATSSM</sequence>
<reference evidence="9 10" key="1">
    <citation type="submission" date="2023-08" db="EMBL/GenBank/DDBJ databases">
        <title>Functional and genomic diversity of the sorghum phyllosphere microbiome.</title>
        <authorList>
            <person name="Shade A."/>
        </authorList>
    </citation>
    <scope>NUCLEOTIDE SEQUENCE [LARGE SCALE GENOMIC DNA]</scope>
    <source>
        <strain evidence="9 10">SORGH_AS_0335</strain>
    </source>
</reference>
<dbReference type="Pfam" id="PF04932">
    <property type="entry name" value="Wzy_C"/>
    <property type="match status" value="1"/>
</dbReference>
<dbReference type="Pfam" id="PF15864">
    <property type="entry name" value="PglL_A"/>
    <property type="match status" value="1"/>
</dbReference>
<dbReference type="InterPro" id="IPR051533">
    <property type="entry name" value="WaaL-like"/>
</dbReference>
<evidence type="ECO:0000259" key="6">
    <source>
        <dbReference type="Pfam" id="PF04932"/>
    </source>
</evidence>
<keyword evidence="3 5" id="KW-1133">Transmembrane helix</keyword>
<feature type="transmembrane region" description="Helical" evidence="5">
    <location>
        <begin position="210"/>
        <end position="229"/>
    </location>
</feature>
<feature type="transmembrane region" description="Helical" evidence="5">
    <location>
        <begin position="313"/>
        <end position="332"/>
    </location>
</feature>
<feature type="domain" description="O-antigen ligase-related" evidence="6">
    <location>
        <begin position="173"/>
        <end position="322"/>
    </location>
</feature>
<evidence type="ECO:0000256" key="2">
    <source>
        <dbReference type="ARBA" id="ARBA00022692"/>
    </source>
</evidence>
<feature type="domain" description="Virulence factor membrane-bound polymerase C-terminal" evidence="7">
    <location>
        <begin position="344"/>
        <end position="521"/>
    </location>
</feature>
<comment type="caution">
    <text evidence="9">The sequence shown here is derived from an EMBL/GenBank/DDBJ whole genome shotgun (WGS) entry which is preliminary data.</text>
</comment>
<dbReference type="GO" id="GO:0016757">
    <property type="term" value="F:glycosyltransferase activity"/>
    <property type="evidence" value="ECO:0007669"/>
    <property type="project" value="UniProtKB-KW"/>
</dbReference>
<feature type="transmembrane region" description="Helical" evidence="5">
    <location>
        <begin position="33"/>
        <end position="51"/>
    </location>
</feature>
<evidence type="ECO:0000313" key="9">
    <source>
        <dbReference type="EMBL" id="MDR6212810.1"/>
    </source>
</evidence>